<dbReference type="GO" id="GO:0043565">
    <property type="term" value="F:sequence-specific DNA binding"/>
    <property type="evidence" value="ECO:0007669"/>
    <property type="project" value="InterPro"/>
</dbReference>
<evidence type="ECO:0000256" key="1">
    <source>
        <dbReference type="ARBA" id="ARBA00022723"/>
    </source>
</evidence>
<evidence type="ECO:0000256" key="4">
    <source>
        <dbReference type="ARBA" id="ARBA00023015"/>
    </source>
</evidence>
<dbReference type="InParanoid" id="G0ND52"/>
<dbReference type="PROSITE" id="PS51030">
    <property type="entry name" value="NUCLEAR_REC_DBD_2"/>
    <property type="match status" value="1"/>
</dbReference>
<dbReference type="STRING" id="135651.G0ND52"/>
<evidence type="ECO:0000256" key="6">
    <source>
        <dbReference type="ARBA" id="ARBA00023163"/>
    </source>
</evidence>
<keyword evidence="5" id="KW-0238">DNA-binding</keyword>
<dbReference type="Gene3D" id="3.30.50.10">
    <property type="entry name" value="Erythroid Transcription Factor GATA-1, subunit A"/>
    <property type="match status" value="1"/>
</dbReference>
<keyword evidence="4" id="KW-0805">Transcription regulation</keyword>
<evidence type="ECO:0000256" key="7">
    <source>
        <dbReference type="ARBA" id="ARBA00023170"/>
    </source>
</evidence>
<dbReference type="InterPro" id="IPR001628">
    <property type="entry name" value="Znf_hrmn_rcpt"/>
</dbReference>
<keyword evidence="7" id="KW-0675">Receptor</keyword>
<keyword evidence="8" id="KW-0539">Nucleus</keyword>
<evidence type="ECO:0000256" key="8">
    <source>
        <dbReference type="ARBA" id="ARBA00023242"/>
    </source>
</evidence>
<dbReference type="Proteomes" id="UP000008068">
    <property type="component" value="Unassembled WGS sequence"/>
</dbReference>
<dbReference type="HOGENOM" id="CLU_1620502_0_0_1"/>
<keyword evidence="3" id="KW-0862">Zinc</keyword>
<dbReference type="AlphaFoldDB" id="G0ND52"/>
<dbReference type="SUPFAM" id="SSF57716">
    <property type="entry name" value="Glucocorticoid receptor-like (DNA-binding domain)"/>
    <property type="match status" value="1"/>
</dbReference>
<dbReference type="Pfam" id="PF00105">
    <property type="entry name" value="zf-C4"/>
    <property type="match status" value="1"/>
</dbReference>
<accession>G0ND52</accession>
<keyword evidence="2" id="KW-0863">Zinc-finger</keyword>
<keyword evidence="11" id="KW-1185">Reference proteome</keyword>
<dbReference type="EMBL" id="GL379866">
    <property type="protein sequence ID" value="EGT58209.1"/>
    <property type="molecule type" value="Genomic_DNA"/>
</dbReference>
<evidence type="ECO:0000259" key="9">
    <source>
        <dbReference type="PROSITE" id="PS51030"/>
    </source>
</evidence>
<dbReference type="GO" id="GO:0003700">
    <property type="term" value="F:DNA-binding transcription factor activity"/>
    <property type="evidence" value="ECO:0007669"/>
    <property type="project" value="InterPro"/>
</dbReference>
<organism evidence="11">
    <name type="scientific">Caenorhabditis brenneri</name>
    <name type="common">Nematode worm</name>
    <dbReference type="NCBI Taxonomy" id="135651"/>
    <lineage>
        <taxon>Eukaryota</taxon>
        <taxon>Metazoa</taxon>
        <taxon>Ecdysozoa</taxon>
        <taxon>Nematoda</taxon>
        <taxon>Chromadorea</taxon>
        <taxon>Rhabditida</taxon>
        <taxon>Rhabditina</taxon>
        <taxon>Rhabditomorpha</taxon>
        <taxon>Rhabditoidea</taxon>
        <taxon>Rhabditidae</taxon>
        <taxon>Peloderinae</taxon>
        <taxon>Caenorhabditis</taxon>
    </lineage>
</organism>
<evidence type="ECO:0000256" key="3">
    <source>
        <dbReference type="ARBA" id="ARBA00022833"/>
    </source>
</evidence>
<evidence type="ECO:0000313" key="10">
    <source>
        <dbReference type="EMBL" id="EGT58209.1"/>
    </source>
</evidence>
<evidence type="ECO:0000256" key="2">
    <source>
        <dbReference type="ARBA" id="ARBA00022771"/>
    </source>
</evidence>
<keyword evidence="6" id="KW-0804">Transcription</keyword>
<gene>
    <name evidence="10" type="ORF">CAEBREN_17260</name>
</gene>
<protein>
    <recommendedName>
        <fullName evidence="9">Nuclear receptor domain-containing protein</fullName>
    </recommendedName>
</protein>
<keyword evidence="1" id="KW-0479">Metal-binding</keyword>
<feature type="domain" description="Nuclear receptor" evidence="9">
    <location>
        <begin position="21"/>
        <end position="127"/>
    </location>
</feature>
<dbReference type="InterPro" id="IPR013088">
    <property type="entry name" value="Znf_NHR/GATA"/>
</dbReference>
<dbReference type="GO" id="GO:0008270">
    <property type="term" value="F:zinc ion binding"/>
    <property type="evidence" value="ECO:0007669"/>
    <property type="project" value="UniProtKB-KW"/>
</dbReference>
<reference evidence="11" key="1">
    <citation type="submission" date="2011-07" db="EMBL/GenBank/DDBJ databases">
        <authorList>
            <consortium name="Caenorhabditis brenneri Sequencing and Analysis Consortium"/>
            <person name="Wilson R.K."/>
        </authorList>
    </citation>
    <scope>NUCLEOTIDE SEQUENCE [LARGE SCALE GENOMIC DNA]</scope>
    <source>
        <strain evidence="11">PB2801</strain>
    </source>
</reference>
<evidence type="ECO:0000313" key="11">
    <source>
        <dbReference type="Proteomes" id="UP000008068"/>
    </source>
</evidence>
<evidence type="ECO:0000256" key="5">
    <source>
        <dbReference type="ARBA" id="ARBA00023125"/>
    </source>
</evidence>
<name>G0ND52_CAEBE</name>
<proteinExistence type="predicted"/>
<sequence length="164" mass="19477">MAKIHWCITGQYNCNVNEDIEERCKHCWLKMCLKASPKFTRLLPMKSEELGPCKVCHAGSNNYHSSCGTCKNFYMENSSEPREEYECIKKDNSCKIEKDTRDQCKCCWLKKCEELFSEGKDKNQKVCKVCNKRFYGSLHSVCKNYEYFFYRNCDSQIDVRRRFT</sequence>